<dbReference type="SMART" id="SM00137">
    <property type="entry name" value="MAM"/>
    <property type="match status" value="1"/>
</dbReference>
<dbReference type="CDD" id="cd06263">
    <property type="entry name" value="MAM"/>
    <property type="match status" value="1"/>
</dbReference>
<keyword evidence="2" id="KW-0812">Transmembrane</keyword>
<dbReference type="PROSITE" id="PS50060">
    <property type="entry name" value="MAM_2"/>
    <property type="match status" value="1"/>
</dbReference>
<feature type="transmembrane region" description="Helical" evidence="2">
    <location>
        <begin position="1545"/>
        <end position="1565"/>
    </location>
</feature>
<keyword evidence="2" id="KW-1133">Transmembrane helix</keyword>
<evidence type="ECO:0000313" key="5">
    <source>
        <dbReference type="Proteomes" id="UP001515480"/>
    </source>
</evidence>
<feature type="transmembrane region" description="Helical" evidence="2">
    <location>
        <begin position="1468"/>
        <end position="1491"/>
    </location>
</feature>
<dbReference type="EMBL" id="JBGBPQ010000006">
    <property type="protein sequence ID" value="KAL1523059.1"/>
    <property type="molecule type" value="Genomic_DNA"/>
</dbReference>
<protein>
    <recommendedName>
        <fullName evidence="3">MAM domain-containing protein</fullName>
    </recommendedName>
</protein>
<feature type="region of interest" description="Disordered" evidence="1">
    <location>
        <begin position="187"/>
        <end position="212"/>
    </location>
</feature>
<evidence type="ECO:0000313" key="4">
    <source>
        <dbReference type="EMBL" id="KAL1523059.1"/>
    </source>
</evidence>
<reference evidence="4 5" key="1">
    <citation type="journal article" date="2024" name="Science">
        <title>Giant polyketide synthase enzymes in the biosynthesis of giant marine polyether toxins.</title>
        <authorList>
            <person name="Fallon T.R."/>
            <person name="Shende V.V."/>
            <person name="Wierzbicki I.H."/>
            <person name="Pendleton A.L."/>
            <person name="Watervoot N.F."/>
            <person name="Auber R.P."/>
            <person name="Gonzalez D.J."/>
            <person name="Wisecaver J.H."/>
            <person name="Moore B.S."/>
        </authorList>
    </citation>
    <scope>NUCLEOTIDE SEQUENCE [LARGE SCALE GENOMIC DNA]</scope>
    <source>
        <strain evidence="4 5">12B1</strain>
    </source>
</reference>
<dbReference type="Gene3D" id="2.60.120.200">
    <property type="match status" value="1"/>
</dbReference>
<dbReference type="InterPro" id="IPR013320">
    <property type="entry name" value="ConA-like_dom_sf"/>
</dbReference>
<dbReference type="InterPro" id="IPR035897">
    <property type="entry name" value="Toll_tir_struct_dom_sf"/>
</dbReference>
<dbReference type="InterPro" id="IPR009030">
    <property type="entry name" value="Growth_fac_rcpt_cys_sf"/>
</dbReference>
<feature type="transmembrane region" description="Helical" evidence="2">
    <location>
        <begin position="1265"/>
        <end position="1283"/>
    </location>
</feature>
<feature type="transmembrane region" description="Helical" evidence="2">
    <location>
        <begin position="1621"/>
        <end position="1643"/>
    </location>
</feature>
<sequence length="2157" mass="231435">MLLALHAVHAQSAGGSFTFDDVPVQGQRHADDRWGACHNYLLQPSEPAYRHAFTLWSGSTPSGNTGPSSDATTGSGKYFFVEASSPRVQGDVFELCFDGYLCPLPQHVASLSLWYHMYGPHIGVLQTYARAQGEDWTLLWERSGEQGDVWRNASLLLPPGQRHVKLRGVVGNGYAGDIAVDSVRVECSAAPSPPPPPPAASEPSPSAARPAGHAVCSLSHGQLVRTTAELRSALSGSSEGQALQLLLASGVYQLGGDPLRLDSGANVSLCGDGGEVVLDAQAQSRVLVVGRGTLVASGITFFDGVAPGASDMGGCVQMLADEAVRTAFFNCTFSSCFATNVGGGFSEIDPGAIGGGTPALDFSYCVFHNCHSTNDGGGAIYAGWGPPHEVSVRNCAIFNCSSGPRVNGGAIMVKEVDFVVRDTTFAQVTSYCQPSAQGGGGALFLWNANSYVSGCTIERAYALLKGGGGVSIRAGAVVLVDCHFSSCDGGPEGGVLRATDGANASLVECTVLEVEASSGGAVWARGSTIRLSHCHVSRALSTGSAPEHGGGALFVEESQVDVADTHFAACVARRAGGVVRAAGSLTDTALVSLLAVRVEGSHAWHGGAMGVDAFAFLTVHGSSIANVSAGDLGGALWVYGGEAHVLWTTFAHAAADFGGGLLWSRTGTRADLAHVVATSCSAGEVGGAVLLQGAAAMVNVRLEAAARRGSALLLGESSVLEATSVSLLVPCEVGAVLRAATSAYAVRAFSIAFSTGCGAAPELQLVGARCADVAFGHGARQPVCAEAATCVEGPILRAAGVQLGVVAFCECAAPAYANRLAEVPHLAAYDITLGCVTPRAADDVIVESSELHLTISKELSPRASHNLTIRMAGSSSVRGTWQVLDADALPAWLVLEQQAGPISPGEESVDLPVLFSATGLAESLEPYTHRLQVLTLAELNRTFEVPVYLTVRTQVHSMVWGELNGSLSCATLAGASAVAHVEVGVQELIPFTACDEEGLATSRQITDGRSFAADLSSLSFAAHSAQRVVYVNNGVYTVAVEPTKHGELRLSLTLGSAAELRREVVASCPAGLVPLDDGACGCAAGSFLTAQLTCERCPDKLSSRKGARAGECSECATGYFLRDLTKRVQSDSSACELCPTGAVCEAGSTIYSIQLKRGWWRLSNSTTDLRNCAEGATSCNSNDSLWCDGGCDGGASVGVCRAGQAGPMCRVCAADGFYFDAGACAACPSAFGVETIGYVCAALGVIALGVALFKTRNRALRRYLYYYRLAWRSTISAVQSTGLQGKLKLSLSFVQIAVNLESTYSIDLPEAYTYWTQPLRDVVDVFDLPSLLRLRTVCISGQYAGHLTIVAVGPLALIACIIVLNIFWKIFRYYRKRARFGHLRASSARFDDSVLDAVRDGVTASMPITLLITFISISSVSIAIFRVRSCVSYGDDDASSPPKYRYYLRESLAVECYSSAEHDNLLRLMWSFVAVWPVGVVVFYALCLFICRTPLRLGQTTSLTDAMSFLTHEYEPYVFFWEPADLIRRTILTGWVLLIDEDKKFARLLVAILITLAYFCALLVVKPYRFAEDNILAITSQLLLVFIFLAAILLHLFKAIEFRQGLAAAQQTMVFSSQEQIVSVIILATFAMLILLGALVVIARLKLEKEKKLLARWSCSVHNAPTCKWDSDGTYACFLSHNKMEAASDCRYLHDVLAKMMQSRVYLDCSDLNDLRTLLSKGVVQSDCILVIATEAYLTRAWCLLEVLHAARFEIPVVVVGLAGKTWNVPKMRDFVNNMESRLSRDELELKLYKHTDRDLSELKTAVHAILDQWSQQDEDERLEFNPHAGDNAMIADLQEMVERMAKATGRKIRWSHVDDKSVFSALNFLPRASRMWKRLWNPHQTPTVFLCASRQDGMGVAKVLQAKLAQALDRPVAISKNHRPNHARTSSHDAHHSGHNGHSRRESWTRNAISWRSHGILDSSLWGGGGDHRDFIQQLVVLKKCVALVVVLTKQVLWERECLVEIYSALTANVGLVTVHVARGGYDYQHAARLIDQLDTVLPSEDPHILEWLGEVLPGVTLHEVKQRLQDDLPNIIAIDMHPHAGDKHLQSVISDVIQRIRTLKIERRSLLAMSERSAMSGSRLSLRSSARLESSTSSSRRKALCVPNPEPACSV</sequence>
<dbReference type="PANTHER" id="PTHR11319">
    <property type="entry name" value="G PROTEIN-COUPLED RECEPTOR-RELATED"/>
    <property type="match status" value="1"/>
</dbReference>
<dbReference type="SUPFAM" id="SSF57184">
    <property type="entry name" value="Growth factor receptor domain"/>
    <property type="match status" value="1"/>
</dbReference>
<feature type="transmembrane region" description="Helical" evidence="2">
    <location>
        <begin position="1408"/>
        <end position="1427"/>
    </location>
</feature>
<proteinExistence type="predicted"/>
<dbReference type="SUPFAM" id="SSF52200">
    <property type="entry name" value="Toll/Interleukin receptor TIR domain"/>
    <property type="match status" value="1"/>
</dbReference>
<feature type="region of interest" description="Disordered" evidence="1">
    <location>
        <begin position="1923"/>
        <end position="1947"/>
    </location>
</feature>
<evidence type="ECO:0000256" key="2">
    <source>
        <dbReference type="SAM" id="Phobius"/>
    </source>
</evidence>
<feature type="compositionally biased region" description="Low complexity" evidence="1">
    <location>
        <begin position="2124"/>
        <end position="2140"/>
    </location>
</feature>
<feature type="domain" description="MAM" evidence="3">
    <location>
        <begin position="15"/>
        <end position="189"/>
    </location>
</feature>
<dbReference type="InterPro" id="IPR000998">
    <property type="entry name" value="MAM_dom"/>
</dbReference>
<dbReference type="InterPro" id="IPR012334">
    <property type="entry name" value="Pectin_lyas_fold"/>
</dbReference>
<name>A0AB34JQV0_PRYPA</name>
<organism evidence="4 5">
    <name type="scientific">Prymnesium parvum</name>
    <name type="common">Toxic golden alga</name>
    <dbReference type="NCBI Taxonomy" id="97485"/>
    <lineage>
        <taxon>Eukaryota</taxon>
        <taxon>Haptista</taxon>
        <taxon>Haptophyta</taxon>
        <taxon>Prymnesiophyceae</taxon>
        <taxon>Prymnesiales</taxon>
        <taxon>Prymnesiaceae</taxon>
        <taxon>Prymnesium</taxon>
    </lineage>
</organism>
<dbReference type="SUPFAM" id="SSF49899">
    <property type="entry name" value="Concanavalin A-like lectins/glucanases"/>
    <property type="match status" value="1"/>
</dbReference>
<keyword evidence="5" id="KW-1185">Reference proteome</keyword>
<dbReference type="SUPFAM" id="SSF51126">
    <property type="entry name" value="Pectin lyase-like"/>
    <property type="match status" value="2"/>
</dbReference>
<feature type="region of interest" description="Disordered" evidence="1">
    <location>
        <begin position="2124"/>
        <end position="2157"/>
    </location>
</feature>
<dbReference type="InterPro" id="IPR011050">
    <property type="entry name" value="Pectin_lyase_fold/virulence"/>
</dbReference>
<dbReference type="GO" id="GO:0016020">
    <property type="term" value="C:membrane"/>
    <property type="evidence" value="ECO:0007669"/>
    <property type="project" value="InterPro"/>
</dbReference>
<gene>
    <name evidence="4" type="ORF">AB1Y20_018019</name>
</gene>
<dbReference type="Gene3D" id="3.40.50.10140">
    <property type="entry name" value="Toll/interleukin-1 receptor homology (TIR) domain"/>
    <property type="match status" value="1"/>
</dbReference>
<accession>A0AB34JQV0</accession>
<dbReference type="Pfam" id="PF00629">
    <property type="entry name" value="MAM"/>
    <property type="match status" value="1"/>
</dbReference>
<feature type="compositionally biased region" description="Pro residues" evidence="1">
    <location>
        <begin position="191"/>
        <end position="200"/>
    </location>
</feature>
<evidence type="ECO:0000259" key="3">
    <source>
        <dbReference type="PROSITE" id="PS50060"/>
    </source>
</evidence>
<feature type="transmembrane region" description="Helical" evidence="2">
    <location>
        <begin position="1235"/>
        <end position="1253"/>
    </location>
</feature>
<feature type="compositionally biased region" description="Low complexity" evidence="1">
    <location>
        <begin position="201"/>
        <end position="211"/>
    </location>
</feature>
<evidence type="ECO:0000256" key="1">
    <source>
        <dbReference type="SAM" id="MobiDB-lite"/>
    </source>
</evidence>
<comment type="caution">
    <text evidence="4">The sequence shown here is derived from an EMBL/GenBank/DDBJ whole genome shotgun (WGS) entry which is preliminary data.</text>
</comment>
<dbReference type="Gene3D" id="2.160.20.10">
    <property type="entry name" value="Single-stranded right-handed beta-helix, Pectin lyase-like"/>
    <property type="match status" value="1"/>
</dbReference>
<feature type="transmembrane region" description="Helical" evidence="2">
    <location>
        <begin position="1577"/>
        <end position="1600"/>
    </location>
</feature>
<feature type="transmembrane region" description="Helical" evidence="2">
    <location>
        <begin position="1343"/>
        <end position="1368"/>
    </location>
</feature>
<dbReference type="Proteomes" id="UP001515480">
    <property type="component" value="Unassembled WGS sequence"/>
</dbReference>
<keyword evidence="2" id="KW-0472">Membrane</keyword>
<dbReference type="PANTHER" id="PTHR11319:SF35">
    <property type="entry name" value="OUTER MEMBRANE PROTEIN PMPC-RELATED"/>
    <property type="match status" value="1"/>
</dbReference>